<sequence>MFEIIYESCTDNTLYLYEYTPLRINLSNYHARLYVNAANILADFILSVHLNKIKN</sequence>
<proteinExistence type="predicted"/>
<reference evidence="1 2" key="1">
    <citation type="submission" date="2011-12" db="EMBL/GenBank/DDBJ databases">
        <title>The Genome Sequence of Fusobacterium nucleatum subsp. animalis OT 420.</title>
        <authorList>
            <consortium name="The Broad Institute Genome Sequencing Platform"/>
            <person name="Earl A."/>
            <person name="Ward D."/>
            <person name="Feldgarden M."/>
            <person name="Gevers D."/>
            <person name="Izard J."/>
            <person name="Blanton J.M."/>
            <person name="Mathney J."/>
            <person name="Tanner A.C."/>
            <person name="Dewhirst F.E."/>
            <person name="Young S.K."/>
            <person name="Zeng Q."/>
            <person name="Gargeya S."/>
            <person name="Fitzgerald M."/>
            <person name="Haas B."/>
            <person name="Abouelleil A."/>
            <person name="Alvarado L."/>
            <person name="Arachchi H.M."/>
            <person name="Berlin A."/>
            <person name="Chapman S.B."/>
            <person name="Gearin G."/>
            <person name="Goldberg J."/>
            <person name="Griggs A."/>
            <person name="Gujja S."/>
            <person name="Hansen M."/>
            <person name="Heiman D."/>
            <person name="Howarth C."/>
            <person name="Larimer J."/>
            <person name="Lui A."/>
            <person name="MacDonald P.J.P."/>
            <person name="McCowen C."/>
            <person name="Montmayeur A."/>
            <person name="Murphy C."/>
            <person name="Neiman D."/>
            <person name="Pearson M."/>
            <person name="Priest M."/>
            <person name="Roberts A."/>
            <person name="Saif S."/>
            <person name="Shea T."/>
            <person name="Sisk P."/>
            <person name="Stolte C."/>
            <person name="Sykes S."/>
            <person name="Wortman J."/>
            <person name="Nusbaum C."/>
            <person name="Birren B."/>
        </authorList>
    </citation>
    <scope>NUCLEOTIDE SEQUENCE [LARGE SCALE GENOMIC DNA]</scope>
    <source>
        <strain evidence="2">F0419</strain>
    </source>
</reference>
<evidence type="ECO:0000313" key="2">
    <source>
        <dbReference type="Proteomes" id="UP000004565"/>
    </source>
</evidence>
<dbReference type="Proteomes" id="UP000004565">
    <property type="component" value="Unassembled WGS sequence"/>
</dbReference>
<dbReference type="AlphaFoldDB" id="H1HI57"/>
<comment type="caution">
    <text evidence="1">The sequence shown here is derived from an EMBL/GenBank/DDBJ whole genome shotgun (WGS) entry which is preliminary data.</text>
</comment>
<evidence type="ECO:0000313" key="1">
    <source>
        <dbReference type="EMBL" id="EHO75871.1"/>
    </source>
</evidence>
<dbReference type="HOGENOM" id="CLU_3025729_0_0_0"/>
<accession>H1HI57</accession>
<organism evidence="1 2">
    <name type="scientific">Fusobacterium animalis F0419</name>
    <dbReference type="NCBI Taxonomy" id="999414"/>
    <lineage>
        <taxon>Bacteria</taxon>
        <taxon>Fusobacteriati</taxon>
        <taxon>Fusobacteriota</taxon>
        <taxon>Fusobacteriia</taxon>
        <taxon>Fusobacteriales</taxon>
        <taxon>Fusobacteriaceae</taxon>
        <taxon>Fusobacterium</taxon>
    </lineage>
</organism>
<protein>
    <submittedName>
        <fullName evidence="1">Uncharacterized protein</fullName>
    </submittedName>
</protein>
<gene>
    <name evidence="1" type="ORF">HMPREF9942_02158</name>
</gene>
<name>H1HI57_9FUSO</name>
<dbReference type="EMBL" id="AGEH01000030">
    <property type="protein sequence ID" value="EHO75871.1"/>
    <property type="molecule type" value="Genomic_DNA"/>
</dbReference>